<dbReference type="EMBL" id="VEPZ02001212">
    <property type="protein sequence ID" value="KAE8686659.1"/>
    <property type="molecule type" value="Genomic_DNA"/>
</dbReference>
<comment type="caution">
    <text evidence="1">The sequence shown here is derived from an EMBL/GenBank/DDBJ whole genome shotgun (WGS) entry which is preliminary data.</text>
</comment>
<dbReference type="AlphaFoldDB" id="A0A6A2Z5D6"/>
<sequence>MAASPLNVQPSFHARSNSLPLRQHPITSKIAEYVNRLRASQSVSTSSSMGDKLNCLQDWYDYVDMFFSCPSLSRL</sequence>
<evidence type="ECO:0000313" key="2">
    <source>
        <dbReference type="Proteomes" id="UP000436088"/>
    </source>
</evidence>
<gene>
    <name evidence="1" type="ORF">F3Y22_tig00111036pilonHSYRG00004</name>
</gene>
<protein>
    <submittedName>
        <fullName evidence="1">Uncharacterized protein</fullName>
    </submittedName>
</protein>
<proteinExistence type="predicted"/>
<name>A0A6A2Z5D6_HIBSY</name>
<reference evidence="1" key="1">
    <citation type="submission" date="2019-09" db="EMBL/GenBank/DDBJ databases">
        <title>Draft genome information of white flower Hibiscus syriacus.</title>
        <authorList>
            <person name="Kim Y.-M."/>
        </authorList>
    </citation>
    <scope>NUCLEOTIDE SEQUENCE [LARGE SCALE GENOMIC DNA]</scope>
    <source>
        <strain evidence="1">YM2019G1</strain>
    </source>
</reference>
<organism evidence="1 2">
    <name type="scientific">Hibiscus syriacus</name>
    <name type="common">Rose of Sharon</name>
    <dbReference type="NCBI Taxonomy" id="106335"/>
    <lineage>
        <taxon>Eukaryota</taxon>
        <taxon>Viridiplantae</taxon>
        <taxon>Streptophyta</taxon>
        <taxon>Embryophyta</taxon>
        <taxon>Tracheophyta</taxon>
        <taxon>Spermatophyta</taxon>
        <taxon>Magnoliopsida</taxon>
        <taxon>eudicotyledons</taxon>
        <taxon>Gunneridae</taxon>
        <taxon>Pentapetalae</taxon>
        <taxon>rosids</taxon>
        <taxon>malvids</taxon>
        <taxon>Malvales</taxon>
        <taxon>Malvaceae</taxon>
        <taxon>Malvoideae</taxon>
        <taxon>Hibiscus</taxon>
    </lineage>
</organism>
<dbReference type="Proteomes" id="UP000436088">
    <property type="component" value="Unassembled WGS sequence"/>
</dbReference>
<keyword evidence="2" id="KW-1185">Reference proteome</keyword>
<evidence type="ECO:0000313" key="1">
    <source>
        <dbReference type="EMBL" id="KAE8686659.1"/>
    </source>
</evidence>
<accession>A0A6A2Z5D6</accession>